<dbReference type="OrthoDB" id="3211108at2"/>
<evidence type="ECO:0000313" key="3">
    <source>
        <dbReference type="Proteomes" id="UP000199385"/>
    </source>
</evidence>
<dbReference type="Pfam" id="PF07336">
    <property type="entry name" value="ABATE"/>
    <property type="match status" value="1"/>
</dbReference>
<dbReference type="PANTHER" id="PTHR35525">
    <property type="entry name" value="BLL6575 PROTEIN"/>
    <property type="match status" value="1"/>
</dbReference>
<protein>
    <submittedName>
        <fullName evidence="2">Conserved protein containing a Zn-ribbon-like motif, possibly RNA-binding</fullName>
    </submittedName>
</protein>
<dbReference type="PATRIC" id="fig|261654.4.peg.1709"/>
<keyword evidence="3" id="KW-1185">Reference proteome</keyword>
<dbReference type="InterPro" id="IPR023286">
    <property type="entry name" value="ABATE_dom_sf"/>
</dbReference>
<evidence type="ECO:0000259" key="1">
    <source>
        <dbReference type="Pfam" id="PF11706"/>
    </source>
</evidence>
<dbReference type="Proteomes" id="UP000199385">
    <property type="component" value="Chromosome I"/>
</dbReference>
<dbReference type="SUPFAM" id="SSF160904">
    <property type="entry name" value="Jann2411-like"/>
    <property type="match status" value="1"/>
</dbReference>
<evidence type="ECO:0000313" key="2">
    <source>
        <dbReference type="EMBL" id="SBT41585.1"/>
    </source>
</evidence>
<dbReference type="EMBL" id="LT594323">
    <property type="protein sequence ID" value="SBT41585.1"/>
    <property type="molecule type" value="Genomic_DNA"/>
</dbReference>
<sequence>MTPHLALALAGTIRHDGNGGVADDLGDVASLAAWLRTRAPLLRGYVGAVESLVGSADEATRAEVVAVRRAVRTLFAVAVRPGPPSRADSSSLLPPEEAVERLNRAAGALPVHPVLRWPDGAAPSLSWVGEPADARVRLTAGLARAAVEFLTGPARDQLRACPAPRCVRYFVKDHPRQEWCKPSCGNRARVARHYQRHTAR</sequence>
<accession>A0A1A8ZCM8</accession>
<reference evidence="3" key="1">
    <citation type="submission" date="2016-06" db="EMBL/GenBank/DDBJ databases">
        <authorList>
            <person name="Varghese N."/>
            <person name="Submissions Spin"/>
        </authorList>
    </citation>
    <scope>NUCLEOTIDE SEQUENCE [LARGE SCALE GENOMIC DNA]</scope>
    <source>
        <strain evidence="3">DSM 44815</strain>
    </source>
</reference>
<gene>
    <name evidence="2" type="ORF">GA0070611_1681</name>
</gene>
<dbReference type="Gene3D" id="1.10.3300.10">
    <property type="entry name" value="Jann2411-like domain"/>
    <property type="match status" value="1"/>
</dbReference>
<name>A0A1A8ZCM8_9ACTN</name>
<organism evidence="2 3">
    <name type="scientific">Micromonospora auratinigra</name>
    <dbReference type="NCBI Taxonomy" id="261654"/>
    <lineage>
        <taxon>Bacteria</taxon>
        <taxon>Bacillati</taxon>
        <taxon>Actinomycetota</taxon>
        <taxon>Actinomycetes</taxon>
        <taxon>Micromonosporales</taxon>
        <taxon>Micromonosporaceae</taxon>
        <taxon>Micromonospora</taxon>
    </lineage>
</organism>
<feature type="domain" description="Zinc finger CGNR" evidence="1">
    <location>
        <begin position="158"/>
        <end position="197"/>
    </location>
</feature>
<dbReference type="InterPro" id="IPR010852">
    <property type="entry name" value="ABATE"/>
</dbReference>
<dbReference type="AlphaFoldDB" id="A0A1A8ZCM8"/>
<dbReference type="PANTHER" id="PTHR35525:SF3">
    <property type="entry name" value="BLL6575 PROTEIN"/>
    <property type="match status" value="1"/>
</dbReference>
<dbReference type="STRING" id="261654.GA0070611_1681"/>
<proteinExistence type="predicted"/>
<dbReference type="InterPro" id="IPR021005">
    <property type="entry name" value="Znf_CGNR"/>
</dbReference>
<dbReference type="RefSeq" id="WP_091660272.1">
    <property type="nucleotide sequence ID" value="NZ_LT594323.1"/>
</dbReference>
<dbReference type="Pfam" id="PF11706">
    <property type="entry name" value="zf-CGNR"/>
    <property type="match status" value="1"/>
</dbReference>